<keyword evidence="2" id="KW-1185">Reference proteome</keyword>
<gene>
    <name evidence="1" type="ORF">JOB18_026405</name>
</gene>
<evidence type="ECO:0000313" key="2">
    <source>
        <dbReference type="Proteomes" id="UP000693946"/>
    </source>
</evidence>
<evidence type="ECO:0000313" key="1">
    <source>
        <dbReference type="EMBL" id="KAG7496855.1"/>
    </source>
</evidence>
<organism evidence="1 2">
    <name type="scientific">Solea senegalensis</name>
    <name type="common">Senegalese sole</name>
    <dbReference type="NCBI Taxonomy" id="28829"/>
    <lineage>
        <taxon>Eukaryota</taxon>
        <taxon>Metazoa</taxon>
        <taxon>Chordata</taxon>
        <taxon>Craniata</taxon>
        <taxon>Vertebrata</taxon>
        <taxon>Euteleostomi</taxon>
        <taxon>Actinopterygii</taxon>
        <taxon>Neopterygii</taxon>
        <taxon>Teleostei</taxon>
        <taxon>Neoteleostei</taxon>
        <taxon>Acanthomorphata</taxon>
        <taxon>Carangaria</taxon>
        <taxon>Pleuronectiformes</taxon>
        <taxon>Pleuronectoidei</taxon>
        <taxon>Soleidae</taxon>
        <taxon>Solea</taxon>
    </lineage>
</organism>
<accession>A0AAV6QW38</accession>
<comment type="caution">
    <text evidence="1">The sequence shown here is derived from an EMBL/GenBank/DDBJ whole genome shotgun (WGS) entry which is preliminary data.</text>
</comment>
<reference evidence="1 2" key="1">
    <citation type="journal article" date="2021" name="Sci. Rep.">
        <title>Chromosome anchoring in Senegalese sole (Solea senegalensis) reveals sex-associated markers and genome rearrangements in flatfish.</title>
        <authorList>
            <person name="Guerrero-Cozar I."/>
            <person name="Gomez-Garrido J."/>
            <person name="Berbel C."/>
            <person name="Martinez-Blanch J.F."/>
            <person name="Alioto T."/>
            <person name="Claros M.G."/>
            <person name="Gagnaire P.A."/>
            <person name="Manchado M."/>
        </authorList>
    </citation>
    <scope>NUCLEOTIDE SEQUENCE [LARGE SCALE GENOMIC DNA]</scope>
    <source>
        <strain evidence="1">Sse05_10M</strain>
    </source>
</reference>
<dbReference type="EMBL" id="JAGKHQ010000015">
    <property type="protein sequence ID" value="KAG7496855.1"/>
    <property type="molecule type" value="Genomic_DNA"/>
</dbReference>
<protein>
    <submittedName>
        <fullName evidence="1">Uncharacterized protein</fullName>
    </submittedName>
</protein>
<dbReference type="AlphaFoldDB" id="A0AAV6QW38"/>
<name>A0AAV6QW38_SOLSE</name>
<dbReference type="Proteomes" id="UP000693946">
    <property type="component" value="Linkage Group LG3"/>
</dbReference>
<sequence>MGRPKSGAGEQRRKRAKLQRCRTLLEQNILESVKRQKTRTRLRTISLPELTVPRRSYVRPKSVHYETKSRVKIPSGQRRAETRVLQVSTGQSPSSPPFLSPICFFHHNLSRQCLLMRSWGGGRQLERISDISTHVSQRRSSVCLKCGG</sequence>
<proteinExistence type="predicted"/>